<dbReference type="InterPro" id="IPR010935">
    <property type="entry name" value="SMC_hinge"/>
</dbReference>
<keyword evidence="14" id="KW-1185">Reference proteome</keyword>
<dbReference type="SUPFAM" id="SSF75553">
    <property type="entry name" value="Smc hinge domain"/>
    <property type="match status" value="1"/>
</dbReference>
<organism evidence="13 14">
    <name type="scientific">Austropuccinia psidii MF-1</name>
    <dbReference type="NCBI Taxonomy" id="1389203"/>
    <lineage>
        <taxon>Eukaryota</taxon>
        <taxon>Fungi</taxon>
        <taxon>Dikarya</taxon>
        <taxon>Basidiomycota</taxon>
        <taxon>Pucciniomycotina</taxon>
        <taxon>Pucciniomycetes</taxon>
        <taxon>Pucciniales</taxon>
        <taxon>Sphaerophragmiaceae</taxon>
        <taxon>Austropuccinia</taxon>
    </lineage>
</organism>
<dbReference type="SMART" id="SM00968">
    <property type="entry name" value="SMC_hinge"/>
    <property type="match status" value="1"/>
</dbReference>
<dbReference type="GO" id="GO:0016887">
    <property type="term" value="F:ATP hydrolysis activity"/>
    <property type="evidence" value="ECO:0007669"/>
    <property type="project" value="InterPro"/>
</dbReference>
<evidence type="ECO:0000256" key="11">
    <source>
        <dbReference type="SAM" id="Coils"/>
    </source>
</evidence>
<dbReference type="GO" id="GO:0051301">
    <property type="term" value="P:cell division"/>
    <property type="evidence" value="ECO:0007669"/>
    <property type="project" value="UniProtKB-KW"/>
</dbReference>
<comment type="similarity">
    <text evidence="3">Belongs to the SMC family. SMC1 subfamily.</text>
</comment>
<name>A0A9Q3C0R9_9BASI</name>
<keyword evidence="7 11" id="KW-0175">Coiled coil</keyword>
<dbReference type="GO" id="GO:0005634">
    <property type="term" value="C:nucleus"/>
    <property type="evidence" value="ECO:0007669"/>
    <property type="project" value="UniProtKB-SubCell"/>
</dbReference>
<keyword evidence="4" id="KW-0158">Chromosome</keyword>
<dbReference type="SUPFAM" id="SSF52540">
    <property type="entry name" value="P-loop containing nucleoside triphosphate hydrolases"/>
    <property type="match status" value="1"/>
</dbReference>
<dbReference type="AlphaFoldDB" id="A0A9Q3C0R9"/>
<dbReference type="Gene3D" id="3.30.70.1620">
    <property type="match status" value="1"/>
</dbReference>
<dbReference type="PIRSF" id="PIRSF005719">
    <property type="entry name" value="SMC"/>
    <property type="match status" value="1"/>
</dbReference>
<accession>A0A9Q3C0R9</accession>
<feature type="coiled-coil region" evidence="11">
    <location>
        <begin position="811"/>
        <end position="929"/>
    </location>
</feature>
<dbReference type="GO" id="GO:0007062">
    <property type="term" value="P:sister chromatid cohesion"/>
    <property type="evidence" value="ECO:0007669"/>
    <property type="project" value="InterPro"/>
</dbReference>
<dbReference type="PANTHER" id="PTHR18937:SF12">
    <property type="entry name" value="STRUCTURAL MAINTENANCE OF CHROMOSOMES PROTEIN"/>
    <property type="match status" value="1"/>
</dbReference>
<dbReference type="Pfam" id="PF06470">
    <property type="entry name" value="SMC_hinge"/>
    <property type="match status" value="1"/>
</dbReference>
<keyword evidence="9" id="KW-0131">Cell cycle</keyword>
<evidence type="ECO:0000256" key="9">
    <source>
        <dbReference type="ARBA" id="ARBA00023306"/>
    </source>
</evidence>
<dbReference type="EMBL" id="AVOT02003804">
    <property type="protein sequence ID" value="MBW0474620.1"/>
    <property type="molecule type" value="Genomic_DNA"/>
</dbReference>
<keyword evidence="5" id="KW-0132">Cell division</keyword>
<evidence type="ECO:0000256" key="10">
    <source>
        <dbReference type="PIRNR" id="PIRNR005719"/>
    </source>
</evidence>
<feature type="coiled-coil region" evidence="11">
    <location>
        <begin position="310"/>
        <end position="358"/>
    </location>
</feature>
<sequence>MPLHSIEVENFKSYKGSQTIGPFKNFTAVIGPNGAGKSNLMDAISFVLGVRSAQLRSTQLRDLIYKSGDSDQSTASRKQPNKASVTAVYIDYKTGSEYRFCRTIIVSSDKSGASTYSINRKVVKWEDYQAALESHNILVKAKNFLVFQGDVEAIASQNPKALSKLIDQISGSLELAPEYEAKKAAYFEAAKHSNDMIVKRRVINGEIKDFKQQKTEMEKFDQLSRERDEIVVHHLLWKLYHIDSQTHNHTQSIHTKKLSLEPLRTEAAEYDKLVTVTRREYAQVTKELLKIERDLKEREKWKEEEKLPRLVECEERIKHLEKKRASEERSLASIKNEKATKEQEIARLKKELVIVSEARDKFYAHQAASNLSVSLSEKQLKEYQALKAKSSTECAKHRTIVKNKTQDVKTKMNKLSQLEDELEQIQTRYKKLDQDHDFLTNQKTMCENKIDTLSRDLTKNKKLLHDIQTERTRHAQTETELKEKLQDCLKKMSEAGASQRETESELRLRTMIERLRKVFPGVSGRLQDLCTPVARKHDVAIRIVLGRNLNAVVVDTQKTAFDCVEYLKTQRMGQASFIPLDTIQVNPVNERFRNLAKGARLAIDLIKHDPIHERAVHYACGNAIICDSTQIARHVVYDKGNEVKAVTLDGTVIHKGGNMSGGVTGLDSSRRFDEREIQGLKRTQEEILALIKENNSQIPRNTDEALLADISRLDNDLALVKDDLLNAETRLTGIVSELKVLGQQEQDLTSKVQKRRAEVETVKAELTAAQEIVNKVEDKIFGLFCQSINVKNIREYEGHQLQLQQQSSTEQERLETTVSKLQHQINFETEQLAGLNERQATIQTSTEKTLKTLESIKASKQQVEEEIVEIDGEIEKINVQHAGLTATQAEKSKAAAEAKKKSLKVTKTLDEALRDISGWNDEIERLGSDRLNIYRRCKLESISIPLLEGSLSKIPIDETIRPTTVAHDESSVQDTQQTLDPQDFGLKIDYTSLDDDEKEDDNLEFEQHLIEKLGRLNNKIEAMVPKTRAVEKLEEVEVRLRQHEQEFEGARKLAKSAKDEFTHVKNQRADLFNKAYNHISAQISDVYKELTKGASSPMGGTAYLDLEDREEPYLHGIRYHTMPPMKRFRDMEQLSGGEKTMAALALLFAIHSYQPSPFFVLDEVDSALDNLNVKKLTDYIRIKSLNDSFQFLIISLKSNLFERAVSLIGVYRDNDLNSTKTLTLDLTQYED</sequence>
<dbReference type="InterPro" id="IPR024704">
    <property type="entry name" value="SMC"/>
</dbReference>
<keyword evidence="6" id="KW-0498">Mitosis</keyword>
<evidence type="ECO:0000256" key="4">
    <source>
        <dbReference type="ARBA" id="ARBA00022454"/>
    </source>
</evidence>
<dbReference type="OrthoDB" id="5575062at2759"/>
<evidence type="ECO:0000313" key="13">
    <source>
        <dbReference type="EMBL" id="MBW0474620.1"/>
    </source>
</evidence>
<proteinExistence type="inferred from homology"/>
<feature type="domain" description="SMC hinge" evidence="12">
    <location>
        <begin position="520"/>
        <end position="636"/>
    </location>
</feature>
<dbReference type="Pfam" id="PF02463">
    <property type="entry name" value="SMC_N"/>
    <property type="match status" value="1"/>
</dbReference>
<dbReference type="InterPro" id="IPR028468">
    <property type="entry name" value="Smc1_ABC"/>
</dbReference>
<evidence type="ECO:0000256" key="1">
    <source>
        <dbReference type="ARBA" id="ARBA00004123"/>
    </source>
</evidence>
<evidence type="ECO:0000256" key="8">
    <source>
        <dbReference type="ARBA" id="ARBA00023242"/>
    </source>
</evidence>
<dbReference type="InterPro" id="IPR036277">
    <property type="entry name" value="SMC_hinge_sf"/>
</dbReference>
<dbReference type="PANTHER" id="PTHR18937">
    <property type="entry name" value="STRUCTURAL MAINTENANCE OF CHROMOSOMES SMC FAMILY MEMBER"/>
    <property type="match status" value="1"/>
</dbReference>
<dbReference type="Gene3D" id="1.20.1060.20">
    <property type="match status" value="1"/>
</dbReference>
<feature type="coiled-coil region" evidence="11">
    <location>
        <begin position="1026"/>
        <end position="1060"/>
    </location>
</feature>
<gene>
    <name evidence="13" type="ORF">O181_014335</name>
</gene>
<dbReference type="GO" id="GO:0008278">
    <property type="term" value="C:cohesin complex"/>
    <property type="evidence" value="ECO:0007669"/>
    <property type="project" value="InterPro"/>
</dbReference>
<dbReference type="CDD" id="cd03275">
    <property type="entry name" value="ABC_SMC1_euk"/>
    <property type="match status" value="1"/>
</dbReference>
<dbReference type="Gene3D" id="3.40.50.300">
    <property type="entry name" value="P-loop containing nucleotide triphosphate hydrolases"/>
    <property type="match status" value="2"/>
</dbReference>
<evidence type="ECO:0000256" key="3">
    <source>
        <dbReference type="ARBA" id="ARBA00005597"/>
    </source>
</evidence>
<protein>
    <recommendedName>
        <fullName evidence="10">Structural maintenance of chromosomes protein</fullName>
    </recommendedName>
</protein>
<dbReference type="Proteomes" id="UP000765509">
    <property type="component" value="Unassembled WGS sequence"/>
</dbReference>
<dbReference type="InterPro" id="IPR003395">
    <property type="entry name" value="RecF/RecN/SMC_N"/>
</dbReference>
<dbReference type="GO" id="GO:0005524">
    <property type="term" value="F:ATP binding"/>
    <property type="evidence" value="ECO:0007669"/>
    <property type="project" value="InterPro"/>
</dbReference>
<dbReference type="GO" id="GO:0003677">
    <property type="term" value="F:DNA binding"/>
    <property type="evidence" value="ECO:0007669"/>
    <property type="project" value="TreeGrafter"/>
</dbReference>
<comment type="subcellular location">
    <subcellularLocation>
        <location evidence="2">Chromosome</location>
    </subcellularLocation>
    <subcellularLocation>
        <location evidence="1 10">Nucleus</location>
    </subcellularLocation>
</comment>
<evidence type="ECO:0000256" key="7">
    <source>
        <dbReference type="ARBA" id="ARBA00023054"/>
    </source>
</evidence>
<keyword evidence="8 10" id="KW-0539">Nucleus</keyword>
<evidence type="ECO:0000313" key="14">
    <source>
        <dbReference type="Proteomes" id="UP000765509"/>
    </source>
</evidence>
<evidence type="ECO:0000256" key="2">
    <source>
        <dbReference type="ARBA" id="ARBA00004286"/>
    </source>
</evidence>
<evidence type="ECO:0000259" key="12">
    <source>
        <dbReference type="SMART" id="SM00968"/>
    </source>
</evidence>
<evidence type="ECO:0000256" key="5">
    <source>
        <dbReference type="ARBA" id="ARBA00022618"/>
    </source>
</evidence>
<reference evidence="13" key="1">
    <citation type="submission" date="2021-03" db="EMBL/GenBank/DDBJ databases">
        <title>Draft genome sequence of rust myrtle Austropuccinia psidii MF-1, a brazilian biotype.</title>
        <authorList>
            <person name="Quecine M.C."/>
            <person name="Pachon D.M.R."/>
            <person name="Bonatelli M.L."/>
            <person name="Correr F.H."/>
            <person name="Franceschini L.M."/>
            <person name="Leite T.F."/>
            <person name="Margarido G.R.A."/>
            <person name="Almeida C.A."/>
            <person name="Ferrarezi J.A."/>
            <person name="Labate C.A."/>
        </authorList>
    </citation>
    <scope>NUCLEOTIDE SEQUENCE</scope>
    <source>
        <strain evidence="13">MF-1</strain>
    </source>
</reference>
<evidence type="ECO:0000256" key="6">
    <source>
        <dbReference type="ARBA" id="ARBA00022776"/>
    </source>
</evidence>
<feature type="coiled-coil region" evidence="11">
    <location>
        <begin position="401"/>
        <end position="442"/>
    </location>
</feature>
<comment type="caution">
    <text evidence="13">The sequence shown here is derived from an EMBL/GenBank/DDBJ whole genome shotgun (WGS) entry which is preliminary data.</text>
</comment>
<dbReference type="InterPro" id="IPR027417">
    <property type="entry name" value="P-loop_NTPase"/>
</dbReference>